<reference evidence="3 4" key="1">
    <citation type="submission" date="2020-10" db="EMBL/GenBank/DDBJ databases">
        <title>Complete genome sequence of Paludibaculum fermentans P105T, a facultatively anaerobic acidobacterium capable of dissimilatory Fe(III) reduction.</title>
        <authorList>
            <person name="Dedysh S.N."/>
            <person name="Beletsky A.V."/>
            <person name="Kulichevskaya I.S."/>
            <person name="Mardanov A.V."/>
            <person name="Ravin N.V."/>
        </authorList>
    </citation>
    <scope>NUCLEOTIDE SEQUENCE [LARGE SCALE GENOMIC DNA]</scope>
    <source>
        <strain evidence="3 4">P105</strain>
    </source>
</reference>
<sequence length="1058" mass="118456">MNDKPRLIEVAFPLKQASIASVHEKNVRHGHISTLHIWPARRPLAACRAALLATLLPDPGDSEKRRELMAKIGGAVVTKSVEEVDDEGNTVVEDKQVVEGGVLAWGQEDEGSMEELRKEIASFYGDEMPSVLDPFAGGGAIPLEAMRLGCAATASDLNPVAWFILKCTLDYPQQFAGKTWPLPSFVRDWPDFLEDFLAGKVKRRRGDKKSHFSDPKQLALMELPDADLAWHVRAWGRWVLERSRANLASRYPIISGEHTVAYLWARTARDKVSTGRIPLLKSFWLCRKKGRRVALLPVPSADRLRVDFVLLRDSDLDQPERIIADNPHLSAWEVTVDTFSDFLKLGTMNRAGVWSPLSGRPGMIALTTEDLRRQGQQGLLDTQMISVVVEVVKPGAKKAVKFYRLPSDSEIVAASPEIEDLAAIFRDLPFGMPDEATPAGGGSGASRAFSLHNYGLKKWRDIFTSRQLLALGVFAVQTREAIQVIRHNEEPASEALAAYLTILFGRLANYMSTLCIWDPTAGEVKQTFSRYALPVNWDFAEANPLSQSDRYYAGGMEVAAKAIASLLVATKGNHRSPDIRRSSSVTTKFAEQQIIFTDPPYYDAIPYSDLMDFFFIWQKRIVGDLNETYRQVFSAQLGPKWDNAANDGELIQDESRHSGDKVKAKQAYEDGMATSFQRCYEGLSDGGRFVVVFANKDVDAWETLVSAMIRAGFLVVASWPIQTEMTGGFRNFNRASLSSSIWIVCRKRPKSAAAGWQERVLEEMKKTLFDPRDTLGGRNILQYYFDLGISGPDFIWAALGPALEAYSAHPFVKKTEGGILTVSEFLREVRKLVLQFCLGELPGFRDFQLETQGRGESLEMDPVTQYYLLHRAYFGLEPTPAGACILYANACGKKETELKVVWNILEQGGKLKKGRPRKEDEESDDQPSETTEGKGNEYRLMGWQERSSKEGLGESKAGQPAPLIDKLHRLMFLFQQNRTSEVQETFDAWGLSNDRAFKPLLQAVRELAVRDKQESERRLVEALATQLRMSRKMIVVANEMKEVSLFDAVADADQVQIN</sequence>
<dbReference type="Proteomes" id="UP000593892">
    <property type="component" value="Chromosome"/>
</dbReference>
<feature type="region of interest" description="Disordered" evidence="1">
    <location>
        <begin position="912"/>
        <end position="941"/>
    </location>
</feature>
<proteinExistence type="predicted"/>
<dbReference type="InterPro" id="IPR009537">
    <property type="entry name" value="DUF1156"/>
</dbReference>
<dbReference type="REBASE" id="454230">
    <property type="entry name" value="M.PfeP105ORF36745P"/>
</dbReference>
<feature type="domain" description="DUF1156" evidence="2">
    <location>
        <begin position="11"/>
        <end position="61"/>
    </location>
</feature>
<keyword evidence="4" id="KW-1185">Reference proteome</keyword>
<evidence type="ECO:0000313" key="4">
    <source>
        <dbReference type="Proteomes" id="UP000593892"/>
    </source>
</evidence>
<accession>A0A7S7NR32</accession>
<dbReference type="EMBL" id="CP063849">
    <property type="protein sequence ID" value="QOY88227.1"/>
    <property type="molecule type" value="Genomic_DNA"/>
</dbReference>
<protein>
    <submittedName>
        <fullName evidence="3">DUF1156 domain-containing protein</fullName>
    </submittedName>
</protein>
<dbReference type="RefSeq" id="WP_194449890.1">
    <property type="nucleotide sequence ID" value="NZ_CP063849.1"/>
</dbReference>
<dbReference type="InterPro" id="IPR029063">
    <property type="entry name" value="SAM-dependent_MTases_sf"/>
</dbReference>
<dbReference type="Gene3D" id="3.40.50.150">
    <property type="entry name" value="Vaccinia Virus protein VP39"/>
    <property type="match status" value="1"/>
</dbReference>
<evidence type="ECO:0000256" key="1">
    <source>
        <dbReference type="SAM" id="MobiDB-lite"/>
    </source>
</evidence>
<dbReference type="KEGG" id="pfer:IRI77_36745"/>
<organism evidence="3 4">
    <name type="scientific">Paludibaculum fermentans</name>
    <dbReference type="NCBI Taxonomy" id="1473598"/>
    <lineage>
        <taxon>Bacteria</taxon>
        <taxon>Pseudomonadati</taxon>
        <taxon>Acidobacteriota</taxon>
        <taxon>Terriglobia</taxon>
        <taxon>Bryobacterales</taxon>
        <taxon>Bryobacteraceae</taxon>
        <taxon>Paludibaculum</taxon>
    </lineage>
</organism>
<dbReference type="SUPFAM" id="SSF53335">
    <property type="entry name" value="S-adenosyl-L-methionine-dependent methyltransferases"/>
    <property type="match status" value="2"/>
</dbReference>
<evidence type="ECO:0000313" key="3">
    <source>
        <dbReference type="EMBL" id="QOY88227.1"/>
    </source>
</evidence>
<name>A0A7S7NR32_PALFE</name>
<evidence type="ECO:0000259" key="2">
    <source>
        <dbReference type="Pfam" id="PF06634"/>
    </source>
</evidence>
<gene>
    <name evidence="3" type="ORF">IRI77_36745</name>
</gene>
<dbReference type="AlphaFoldDB" id="A0A7S7NR32"/>
<dbReference type="Pfam" id="PF06634">
    <property type="entry name" value="DUF1156"/>
    <property type="match status" value="1"/>
</dbReference>